<dbReference type="AlphaFoldDB" id="A0A5E8GVU1"/>
<comment type="caution">
    <text evidence="3">The sequence shown here is derived from an EMBL/GenBank/DDBJ whole genome shotgun (WGS) entry which is preliminary data.</text>
</comment>
<dbReference type="InterPro" id="IPR000994">
    <property type="entry name" value="Pept_M24"/>
</dbReference>
<name>A0A5E8GVU1_ROSAD</name>
<dbReference type="RefSeq" id="WP_008190559.1">
    <property type="nucleotide sequence ID" value="NZ_CM011002.1"/>
</dbReference>
<sequence length="378" mass="41240">MSEAVFPVTEFEDRADRAQRLMREQGLDALLFTTEAEVRYFTGFRTLFWQSPARPWFCILPRTGKPIAIIPQIGAHLMASTWVDDIRTFAAPHPTDEGVGLLSDALNPYAVVGMPMGRESSLRMPLIDFERIKVTLPGTEFRDASALVQALRHIKSETEIAIHREICQIASRSFESAPNLFREGQSLKSAFRRFKIDLLERGADDVPYLVGGAGPGGYGDVISPPTDAPLKSGDVLMLDTGAVKNGYFCDFDRNYAIGHASDAIRQAHRKLVEAANAAAAIARPGKTCADLFNAMTDVLGQSDGGVGRMGHGLGIQLTETPSLTAFDTTVLQERMVLTLEPGLDLGKGKMMVHEENIVIRDGAPEFLSTPAEPDIPVL</sequence>
<reference evidence="3 4" key="2">
    <citation type="submission" date="2013-04" db="EMBL/GenBank/DDBJ databases">
        <authorList>
            <person name="Fiebig A."/>
            <person name="Pradella S."/>
            <person name="Wagner-Doebler I."/>
        </authorList>
    </citation>
    <scope>NUCLEOTIDE SEQUENCE [LARGE SCALE GENOMIC DNA]</scope>
    <source>
        <strain evidence="4">DSM 17067 / NCIMB 14079 / DFL-11</strain>
    </source>
</reference>
<dbReference type="InterPro" id="IPR036005">
    <property type="entry name" value="Creatinase/aminopeptidase-like"/>
</dbReference>
<keyword evidence="3" id="KW-0378">Hydrolase</keyword>
<dbReference type="PANTHER" id="PTHR46112:SF2">
    <property type="entry name" value="XAA-PRO AMINOPEPTIDASE P-RELATED"/>
    <property type="match status" value="1"/>
</dbReference>
<evidence type="ECO:0000313" key="4">
    <source>
        <dbReference type="Proteomes" id="UP000004703"/>
    </source>
</evidence>
<feature type="domain" description="Creatinase N-terminal" evidence="2">
    <location>
        <begin position="14"/>
        <end position="154"/>
    </location>
</feature>
<dbReference type="Gene3D" id="3.90.230.10">
    <property type="entry name" value="Creatinase/methionine aminopeptidase superfamily"/>
    <property type="match status" value="1"/>
</dbReference>
<proteinExistence type="predicted"/>
<keyword evidence="3" id="KW-0645">Protease</keyword>
<dbReference type="EMBL" id="ACCU02000004">
    <property type="protein sequence ID" value="EEE43911.1"/>
    <property type="molecule type" value="Genomic_DNA"/>
</dbReference>
<dbReference type="InterPro" id="IPR029149">
    <property type="entry name" value="Creatin/AminoP/Spt16_N"/>
</dbReference>
<dbReference type="CDD" id="cd01066">
    <property type="entry name" value="APP_MetAP"/>
    <property type="match status" value="1"/>
</dbReference>
<dbReference type="InterPro" id="IPR000587">
    <property type="entry name" value="Creatinase_N"/>
</dbReference>
<reference evidence="3 4" key="1">
    <citation type="submission" date="2008-01" db="EMBL/GenBank/DDBJ databases">
        <authorList>
            <person name="Wagner-Dobler I."/>
            <person name="Ferriera S."/>
            <person name="Johnson J."/>
            <person name="Kravitz S."/>
            <person name="Beeson K."/>
            <person name="Sutton G."/>
            <person name="Rogers Y.-H."/>
            <person name="Friedman R."/>
            <person name="Frazier M."/>
            <person name="Venter J.C."/>
        </authorList>
    </citation>
    <scope>NUCLEOTIDE SEQUENCE [LARGE SCALE GENOMIC DNA]</scope>
    <source>
        <strain evidence="4">DSM 17067 / NCIMB 14079 / DFL-11</strain>
    </source>
</reference>
<dbReference type="Gene3D" id="3.40.350.10">
    <property type="entry name" value="Creatinase/prolidase N-terminal domain"/>
    <property type="match status" value="1"/>
</dbReference>
<dbReference type="PANTHER" id="PTHR46112">
    <property type="entry name" value="AMINOPEPTIDASE"/>
    <property type="match status" value="1"/>
</dbReference>
<dbReference type="GO" id="GO:0004177">
    <property type="term" value="F:aminopeptidase activity"/>
    <property type="evidence" value="ECO:0007669"/>
    <property type="project" value="UniProtKB-KW"/>
</dbReference>
<evidence type="ECO:0000313" key="3">
    <source>
        <dbReference type="EMBL" id="EEE43911.1"/>
    </source>
</evidence>
<protein>
    <submittedName>
        <fullName evidence="3">Xaa-Pro aminopeptidase</fullName>
    </submittedName>
</protein>
<dbReference type="InterPro" id="IPR050659">
    <property type="entry name" value="Peptidase_M24B"/>
</dbReference>
<keyword evidence="3" id="KW-0031">Aminopeptidase</keyword>
<dbReference type="Pfam" id="PF00557">
    <property type="entry name" value="Peptidase_M24"/>
    <property type="match status" value="1"/>
</dbReference>
<dbReference type="Pfam" id="PF01321">
    <property type="entry name" value="Creatinase_N"/>
    <property type="match status" value="1"/>
</dbReference>
<dbReference type="SUPFAM" id="SSF53092">
    <property type="entry name" value="Creatinase/prolidase N-terminal domain"/>
    <property type="match status" value="1"/>
</dbReference>
<evidence type="ECO:0000259" key="2">
    <source>
        <dbReference type="Pfam" id="PF01321"/>
    </source>
</evidence>
<feature type="domain" description="Peptidase M24" evidence="1">
    <location>
        <begin position="163"/>
        <end position="359"/>
    </location>
</feature>
<gene>
    <name evidence="3" type="ORF">SADFL11_1197</name>
</gene>
<accession>A0A5E8GVU1</accession>
<dbReference type="Proteomes" id="UP000004703">
    <property type="component" value="Chromosome"/>
</dbReference>
<evidence type="ECO:0000259" key="1">
    <source>
        <dbReference type="Pfam" id="PF00557"/>
    </source>
</evidence>
<dbReference type="SUPFAM" id="SSF55920">
    <property type="entry name" value="Creatinase/aminopeptidase"/>
    <property type="match status" value="1"/>
</dbReference>
<organism evidence="3 4">
    <name type="scientific">Roseibium alexandrii (strain DSM 17067 / NCIMB 14079 / DFL-11)</name>
    <name type="common">Labrenzia alexandrii</name>
    <dbReference type="NCBI Taxonomy" id="244592"/>
    <lineage>
        <taxon>Bacteria</taxon>
        <taxon>Pseudomonadati</taxon>
        <taxon>Pseudomonadota</taxon>
        <taxon>Alphaproteobacteria</taxon>
        <taxon>Hyphomicrobiales</taxon>
        <taxon>Stappiaceae</taxon>
        <taxon>Roseibium</taxon>
    </lineage>
</organism>